<dbReference type="SMART" id="SM00343">
    <property type="entry name" value="ZnF_C2HC"/>
    <property type="match status" value="1"/>
</dbReference>
<keyword evidence="2" id="KW-0175">Coiled coil</keyword>
<sequence length="1005" mass="115797">MGSEYNAQGNNSTPPSLRKGEYQMWRNRFLNFLEHKENSSAMLESLLEGPAELLISVGGDPENNPPIFPEIRRKVPSEYTEADKLRLRGDLMAKTCLLQAIPNEVYVLIDSMQTAKEMWDEIEKLLQGTSISLKTKKTTILIAYDSFKAGPGEPLNETYNRLVQLVNELRKIKVFRSNLELNIRFLSSLHPAWEKTVKDVRSRIDLDEIDLYTLYEHLKQFVNEVACAEDHHTTNPLALVMEAQPRRTTTSLKKKKKKVVVESDDDGSDDDKSDLEVELADLQKKMALLAKRFAKKNTSSNRLRTSSSNYKQKNHDQGSSRKASSAEEAPKCYNCGKPGHVIKDCRLPKKKDANFYKQKMLWNKQKMLMVQKKEETSAMIAENENWAEDSSEEEEEEDNYALMASVEGDEIKGDAAIHESKCSTSSVSTSHTSLNNQMQSLLEKDNLIKELKERLDNNHRVLKQNLDQKSSLSIQLEIAKDQVKKVSSDFESFELKIAELTKKFEDSEREKSTAKAECDFLHNKRRTLLNKVKELEDLAARRGQYEQTVFLLNNKQKDDRFYNAKTGLGITNPRNLKKVNCLQIYNKDYMGLGFGEKMYFRSDEDYAEAEEEKRKKPKPAISCDYPSVNEKQLSEEKPTSCFSECLDPYAKDIPHIGHPLYPPARVDIAKTGEEPCIFPIAQKLKNLQKTLDNERERFETEKKGFERNWQELIQKFNDLSEQFHAKTDPSTTKPDSSHTSHEKNNAFKGSSTHLSSPLFTGNEVNKEGEEKNEWRKKRKEIADGKKKVFENNASPRSSSIFYSKVNCNSVSTKQTSSSSVLSPKLNISETSSRQSSIYNTSVAYGYSVPDPHNYECDMNVVKSKPFRKLKLEKETKKGTSKGTFCIPDMKYALRVHSRKHLNRLSKEETFKTKLKKQPFNHKAPVYSPPEPKMNRWVPKIRPTKTETDRWVPKMRPTKTKTDRWVPKRRPIQTETDRWVPNRRPIITATERCVPKLRPTRTKMER</sequence>
<dbReference type="GO" id="GO:0008270">
    <property type="term" value="F:zinc ion binding"/>
    <property type="evidence" value="ECO:0007669"/>
    <property type="project" value="UniProtKB-KW"/>
</dbReference>
<protein>
    <recommendedName>
        <fullName evidence="4">CCHC-type domain-containing protein</fullName>
    </recommendedName>
</protein>
<dbReference type="Pfam" id="PF00098">
    <property type="entry name" value="zf-CCHC"/>
    <property type="match status" value="1"/>
</dbReference>
<feature type="compositionally biased region" description="Acidic residues" evidence="3">
    <location>
        <begin position="262"/>
        <end position="273"/>
    </location>
</feature>
<evidence type="ECO:0000259" key="4">
    <source>
        <dbReference type="PROSITE" id="PS50158"/>
    </source>
</evidence>
<feature type="compositionally biased region" description="Basic and acidic residues" evidence="3">
    <location>
        <begin position="735"/>
        <end position="745"/>
    </location>
</feature>
<feature type="compositionally biased region" description="Low complexity" evidence="3">
    <location>
        <begin position="297"/>
        <end position="309"/>
    </location>
</feature>
<comment type="caution">
    <text evidence="5">The sequence shown here is derived from an EMBL/GenBank/DDBJ whole genome shotgun (WGS) entry which is preliminary data.</text>
</comment>
<dbReference type="OrthoDB" id="1738411at2759"/>
<dbReference type="PROSITE" id="PS50158">
    <property type="entry name" value="ZF_CCHC"/>
    <property type="match status" value="1"/>
</dbReference>
<feature type="compositionally biased region" description="Basic and acidic residues" evidence="3">
    <location>
        <begin position="313"/>
        <end position="329"/>
    </location>
</feature>
<feature type="region of interest" description="Disordered" evidence="3">
    <location>
        <begin position="725"/>
        <end position="778"/>
    </location>
</feature>
<evidence type="ECO:0000256" key="2">
    <source>
        <dbReference type="SAM" id="Coils"/>
    </source>
</evidence>
<proteinExistence type="predicted"/>
<accession>A0A9P0Z953</accession>
<dbReference type="AlphaFoldDB" id="A0A9P0Z953"/>
<dbReference type="GO" id="GO:0003676">
    <property type="term" value="F:nucleic acid binding"/>
    <property type="evidence" value="ECO:0007669"/>
    <property type="project" value="InterPro"/>
</dbReference>
<evidence type="ECO:0000256" key="1">
    <source>
        <dbReference type="PROSITE-ProRule" id="PRU00047"/>
    </source>
</evidence>
<organism evidence="5 6">
    <name type="scientific">Cuscuta europaea</name>
    <name type="common">European dodder</name>
    <dbReference type="NCBI Taxonomy" id="41803"/>
    <lineage>
        <taxon>Eukaryota</taxon>
        <taxon>Viridiplantae</taxon>
        <taxon>Streptophyta</taxon>
        <taxon>Embryophyta</taxon>
        <taxon>Tracheophyta</taxon>
        <taxon>Spermatophyta</taxon>
        <taxon>Magnoliopsida</taxon>
        <taxon>eudicotyledons</taxon>
        <taxon>Gunneridae</taxon>
        <taxon>Pentapetalae</taxon>
        <taxon>asterids</taxon>
        <taxon>lamiids</taxon>
        <taxon>Solanales</taxon>
        <taxon>Convolvulaceae</taxon>
        <taxon>Cuscuteae</taxon>
        <taxon>Cuscuta</taxon>
        <taxon>Cuscuta subgen. Cuscuta</taxon>
    </lineage>
</organism>
<feature type="compositionally biased region" description="Polar residues" evidence="3">
    <location>
        <begin position="747"/>
        <end position="759"/>
    </location>
</feature>
<dbReference type="EMBL" id="CAMAPE010000027">
    <property type="protein sequence ID" value="CAH9091435.1"/>
    <property type="molecule type" value="Genomic_DNA"/>
</dbReference>
<keyword evidence="6" id="KW-1185">Reference proteome</keyword>
<dbReference type="InterPro" id="IPR036875">
    <property type="entry name" value="Znf_CCHC_sf"/>
</dbReference>
<reference evidence="5" key="1">
    <citation type="submission" date="2022-07" db="EMBL/GenBank/DDBJ databases">
        <authorList>
            <person name="Macas J."/>
            <person name="Novak P."/>
            <person name="Neumann P."/>
        </authorList>
    </citation>
    <scope>NUCLEOTIDE SEQUENCE</scope>
</reference>
<dbReference type="Gene3D" id="4.10.60.10">
    <property type="entry name" value="Zinc finger, CCHC-type"/>
    <property type="match status" value="1"/>
</dbReference>
<feature type="coiled-coil region" evidence="2">
    <location>
        <begin position="681"/>
        <end position="708"/>
    </location>
</feature>
<dbReference type="Pfam" id="PF14223">
    <property type="entry name" value="Retrotran_gag_2"/>
    <property type="match status" value="1"/>
</dbReference>
<evidence type="ECO:0000313" key="6">
    <source>
        <dbReference type="Proteomes" id="UP001152484"/>
    </source>
</evidence>
<dbReference type="InterPro" id="IPR001878">
    <property type="entry name" value="Znf_CCHC"/>
</dbReference>
<feature type="region of interest" description="Disordered" evidence="3">
    <location>
        <begin position="957"/>
        <end position="983"/>
    </location>
</feature>
<keyword evidence="1" id="KW-0862">Zinc</keyword>
<dbReference type="Proteomes" id="UP001152484">
    <property type="component" value="Unassembled WGS sequence"/>
</dbReference>
<feature type="compositionally biased region" description="Basic and acidic residues" evidence="3">
    <location>
        <begin position="764"/>
        <end position="773"/>
    </location>
</feature>
<gene>
    <name evidence="5" type="ORF">CEURO_LOCUS11567</name>
</gene>
<feature type="region of interest" description="Disordered" evidence="3">
    <location>
        <begin position="247"/>
        <end position="273"/>
    </location>
</feature>
<feature type="domain" description="CCHC-type" evidence="4">
    <location>
        <begin position="331"/>
        <end position="346"/>
    </location>
</feature>
<feature type="region of interest" description="Disordered" evidence="3">
    <location>
        <begin position="296"/>
        <end position="329"/>
    </location>
</feature>
<evidence type="ECO:0000313" key="5">
    <source>
        <dbReference type="EMBL" id="CAH9091435.1"/>
    </source>
</evidence>
<feature type="coiled-coil region" evidence="2">
    <location>
        <begin position="434"/>
        <end position="538"/>
    </location>
</feature>
<keyword evidence="1" id="KW-0479">Metal-binding</keyword>
<keyword evidence="1" id="KW-0863">Zinc-finger</keyword>
<name>A0A9P0Z953_CUSEU</name>
<evidence type="ECO:0000256" key="3">
    <source>
        <dbReference type="SAM" id="MobiDB-lite"/>
    </source>
</evidence>
<dbReference type="SUPFAM" id="SSF57756">
    <property type="entry name" value="Retrovirus zinc finger-like domains"/>
    <property type="match status" value="1"/>
</dbReference>